<evidence type="ECO:0000256" key="1">
    <source>
        <dbReference type="ARBA" id="ARBA00004651"/>
    </source>
</evidence>
<dbReference type="RefSeq" id="WP_338536226.1">
    <property type="nucleotide sequence ID" value="NZ_AP028654.1"/>
</dbReference>
<dbReference type="KEGG" id="hprf:HLPR_01980"/>
<evidence type="ECO:0000256" key="4">
    <source>
        <dbReference type="ARBA" id="ARBA00022692"/>
    </source>
</evidence>
<gene>
    <name evidence="9" type="ORF">HLPR_01980</name>
</gene>
<dbReference type="PANTHER" id="PTHR30193">
    <property type="entry name" value="ABC TRANSPORTER PERMEASE PROTEIN"/>
    <property type="match status" value="1"/>
</dbReference>
<protein>
    <submittedName>
        <fullName evidence="9">Sugar ABC transporter permease</fullName>
    </submittedName>
</protein>
<keyword evidence="2 7" id="KW-0813">Transport</keyword>
<dbReference type="InterPro" id="IPR000515">
    <property type="entry name" value="MetI-like"/>
</dbReference>
<evidence type="ECO:0000256" key="2">
    <source>
        <dbReference type="ARBA" id="ARBA00022448"/>
    </source>
</evidence>
<dbReference type="CDD" id="cd06261">
    <property type="entry name" value="TM_PBP2"/>
    <property type="match status" value="1"/>
</dbReference>
<sequence>MSTLIGKFKTKRKPSSQLINKSTPYLYMMPAMIIMLGMVLYPFMYGVWLSFTNMSLTKFFNPDFIGLRNYIRLFQDGVIFSTFNRTIIWTFVNVFFHVSIGLFLAILLNRKLPGKSILRVLLIIPWAVPQYISALTWKSMFNYSYGAINIALKTLGFTPINWLSDPTMTFVGAIITNIWLGVPFMMMIALGGLQSIDASLYEAAEIDGASNFQKFKNITLPLLKPVMTPAIILGTVWTFNQINVIILIAGGFGNEKTQILVTEVYRLAFNFYRYGYAAAYSVVIFLMLLVFSLFYVRKTGIMKEVD</sequence>
<feature type="transmembrane region" description="Helical" evidence="7">
    <location>
        <begin position="120"/>
        <end position="137"/>
    </location>
</feature>
<feature type="transmembrane region" description="Helical" evidence="7">
    <location>
        <begin position="230"/>
        <end position="253"/>
    </location>
</feature>
<feature type="transmembrane region" description="Helical" evidence="7">
    <location>
        <begin position="25"/>
        <end position="48"/>
    </location>
</feature>
<keyword evidence="6 7" id="KW-0472">Membrane</keyword>
<keyword evidence="10" id="KW-1185">Reference proteome</keyword>
<feature type="transmembrane region" description="Helical" evidence="7">
    <location>
        <begin position="143"/>
        <end position="163"/>
    </location>
</feature>
<dbReference type="Gene3D" id="1.10.3720.10">
    <property type="entry name" value="MetI-like"/>
    <property type="match status" value="1"/>
</dbReference>
<dbReference type="GO" id="GO:0005886">
    <property type="term" value="C:plasma membrane"/>
    <property type="evidence" value="ECO:0007669"/>
    <property type="project" value="UniProtKB-SubCell"/>
</dbReference>
<proteinExistence type="inferred from homology"/>
<dbReference type="SUPFAM" id="SSF161098">
    <property type="entry name" value="MetI-like"/>
    <property type="match status" value="1"/>
</dbReference>
<feature type="domain" description="ABC transmembrane type-1" evidence="8">
    <location>
        <begin position="83"/>
        <end position="295"/>
    </location>
</feature>
<evidence type="ECO:0000259" key="8">
    <source>
        <dbReference type="PROSITE" id="PS50928"/>
    </source>
</evidence>
<evidence type="ECO:0000256" key="7">
    <source>
        <dbReference type="RuleBase" id="RU363032"/>
    </source>
</evidence>
<dbReference type="InterPro" id="IPR035277">
    <property type="entry name" value="MalF_N"/>
</dbReference>
<dbReference type="InterPro" id="IPR035906">
    <property type="entry name" value="MetI-like_sf"/>
</dbReference>
<organism evidence="9 10">
    <name type="scientific">Helicovermis profundi</name>
    <dbReference type="NCBI Taxonomy" id="3065157"/>
    <lineage>
        <taxon>Bacteria</taxon>
        <taxon>Bacillati</taxon>
        <taxon>Bacillota</taxon>
        <taxon>Clostridia</taxon>
        <taxon>Helicovermis</taxon>
    </lineage>
</organism>
<comment type="subcellular location">
    <subcellularLocation>
        <location evidence="1 7">Cell membrane</location>
        <topology evidence="1 7">Multi-pass membrane protein</topology>
    </subcellularLocation>
</comment>
<dbReference type="GO" id="GO:0055085">
    <property type="term" value="P:transmembrane transport"/>
    <property type="evidence" value="ECO:0007669"/>
    <property type="project" value="InterPro"/>
</dbReference>
<dbReference type="Proteomes" id="UP001321786">
    <property type="component" value="Chromosome"/>
</dbReference>
<keyword evidence="5 7" id="KW-1133">Transmembrane helix</keyword>
<keyword evidence="3" id="KW-1003">Cell membrane</keyword>
<evidence type="ECO:0000256" key="5">
    <source>
        <dbReference type="ARBA" id="ARBA00022989"/>
    </source>
</evidence>
<comment type="similarity">
    <text evidence="7">Belongs to the binding-protein-dependent transport system permease family.</text>
</comment>
<keyword evidence="4 7" id="KW-0812">Transmembrane</keyword>
<feature type="transmembrane region" description="Helical" evidence="7">
    <location>
        <begin position="170"/>
        <end position="193"/>
    </location>
</feature>
<dbReference type="EMBL" id="AP028654">
    <property type="protein sequence ID" value="BEP27867.1"/>
    <property type="molecule type" value="Genomic_DNA"/>
</dbReference>
<evidence type="ECO:0000313" key="9">
    <source>
        <dbReference type="EMBL" id="BEP27867.1"/>
    </source>
</evidence>
<name>A0AAU9E802_9FIRM</name>
<evidence type="ECO:0000256" key="6">
    <source>
        <dbReference type="ARBA" id="ARBA00023136"/>
    </source>
</evidence>
<dbReference type="PANTHER" id="PTHR30193:SF41">
    <property type="entry name" value="DIACETYLCHITOBIOSE UPTAKE SYSTEM PERMEASE PROTEIN NGCF"/>
    <property type="match status" value="1"/>
</dbReference>
<evidence type="ECO:0000256" key="3">
    <source>
        <dbReference type="ARBA" id="ARBA00022475"/>
    </source>
</evidence>
<dbReference type="PROSITE" id="PS50928">
    <property type="entry name" value="ABC_TM1"/>
    <property type="match status" value="1"/>
</dbReference>
<feature type="transmembrane region" description="Helical" evidence="7">
    <location>
        <begin position="87"/>
        <end position="108"/>
    </location>
</feature>
<evidence type="ECO:0000313" key="10">
    <source>
        <dbReference type="Proteomes" id="UP001321786"/>
    </source>
</evidence>
<dbReference type="Pfam" id="PF00528">
    <property type="entry name" value="BPD_transp_1"/>
    <property type="match status" value="1"/>
</dbReference>
<dbReference type="SUPFAM" id="SSF160964">
    <property type="entry name" value="MalF N-terminal region-like"/>
    <property type="match status" value="1"/>
</dbReference>
<reference evidence="9 10" key="1">
    <citation type="submission" date="2023-08" db="EMBL/GenBank/DDBJ databases">
        <title>Helicovermis profunda gen. nov., sp. nov., a novel mesophilic, fermentative bacterium within the Bacillota from a deep-sea hydrothermal vent chimney.</title>
        <authorList>
            <person name="Miyazaki U."/>
            <person name="Mizutani D."/>
            <person name="Hashimoto Y."/>
            <person name="Tame A."/>
            <person name="Sawayama S."/>
            <person name="Miyazaki J."/>
            <person name="Takai K."/>
            <person name="Nakagawa S."/>
        </authorList>
    </citation>
    <scope>NUCLEOTIDE SEQUENCE [LARGE SCALE GENOMIC DNA]</scope>
    <source>
        <strain evidence="9 10">S502</strain>
    </source>
</reference>
<accession>A0AAU9E802</accession>
<feature type="transmembrane region" description="Helical" evidence="7">
    <location>
        <begin position="274"/>
        <end position="296"/>
    </location>
</feature>
<dbReference type="Gene3D" id="1.20.58.370">
    <property type="entry name" value="MalF N-terminal region-like"/>
    <property type="match status" value="1"/>
</dbReference>
<dbReference type="AlphaFoldDB" id="A0AAU9E802"/>
<dbReference type="InterPro" id="IPR051393">
    <property type="entry name" value="ABC_transporter_permease"/>
</dbReference>